<evidence type="ECO:0000256" key="4">
    <source>
        <dbReference type="ARBA" id="ARBA00023242"/>
    </source>
</evidence>
<keyword evidence="8" id="KW-1185">Reference proteome</keyword>
<evidence type="ECO:0000313" key="8">
    <source>
        <dbReference type="Proteomes" id="UP000664859"/>
    </source>
</evidence>
<dbReference type="OrthoDB" id="1917198at2759"/>
<name>A0A835YKB3_9STRA</name>
<dbReference type="InterPro" id="IPR007854">
    <property type="entry name" value="Fip1_dom"/>
</dbReference>
<dbReference type="PANTHER" id="PTHR13484">
    <property type="entry name" value="FIP1-LIKE 1 PROTEIN"/>
    <property type="match status" value="1"/>
</dbReference>
<feature type="region of interest" description="Disordered" evidence="5">
    <location>
        <begin position="155"/>
        <end position="176"/>
    </location>
</feature>
<dbReference type="EMBL" id="JAFCMP010000532">
    <property type="protein sequence ID" value="KAG5176864.1"/>
    <property type="molecule type" value="Genomic_DNA"/>
</dbReference>
<dbReference type="Pfam" id="PF05182">
    <property type="entry name" value="Fip1"/>
    <property type="match status" value="1"/>
</dbReference>
<organism evidence="7 8">
    <name type="scientific">Tribonema minus</name>
    <dbReference type="NCBI Taxonomy" id="303371"/>
    <lineage>
        <taxon>Eukaryota</taxon>
        <taxon>Sar</taxon>
        <taxon>Stramenopiles</taxon>
        <taxon>Ochrophyta</taxon>
        <taxon>PX clade</taxon>
        <taxon>Xanthophyceae</taxon>
        <taxon>Tribonematales</taxon>
        <taxon>Tribonemataceae</taxon>
        <taxon>Tribonema</taxon>
    </lineage>
</organism>
<gene>
    <name evidence="7" type="ORF">JKP88DRAFT_249248</name>
</gene>
<protein>
    <submittedName>
        <fullName evidence="7">Fip1 motif-domain-containing protein</fullName>
    </submittedName>
</protein>
<comment type="similarity">
    <text evidence="2">Belongs to the FIP1 family.</text>
</comment>
<reference evidence="7" key="1">
    <citation type="submission" date="2021-02" db="EMBL/GenBank/DDBJ databases">
        <title>First Annotated Genome of the Yellow-green Alga Tribonema minus.</title>
        <authorList>
            <person name="Mahan K.M."/>
        </authorList>
    </citation>
    <scope>NUCLEOTIDE SEQUENCE</scope>
    <source>
        <strain evidence="7">UTEX B ZZ1240</strain>
    </source>
</reference>
<comment type="caution">
    <text evidence="7">The sequence shown here is derived from an EMBL/GenBank/DDBJ whole genome shotgun (WGS) entry which is preliminary data.</text>
</comment>
<evidence type="ECO:0000256" key="5">
    <source>
        <dbReference type="SAM" id="MobiDB-lite"/>
    </source>
</evidence>
<dbReference type="AlphaFoldDB" id="A0A835YKB3"/>
<comment type="subcellular location">
    <subcellularLocation>
        <location evidence="1">Nucleus</location>
    </subcellularLocation>
</comment>
<accession>A0A835YKB3</accession>
<dbReference type="PANTHER" id="PTHR13484:SF0">
    <property type="entry name" value="PRE-MRNA 3'-END-PROCESSING FACTOR FIP1"/>
    <property type="match status" value="1"/>
</dbReference>
<evidence type="ECO:0000256" key="3">
    <source>
        <dbReference type="ARBA" id="ARBA00022664"/>
    </source>
</evidence>
<evidence type="ECO:0000256" key="2">
    <source>
        <dbReference type="ARBA" id="ARBA00007459"/>
    </source>
</evidence>
<sequence>MVQEGSVTAQAARAIVELYGEAMARELQQLKVSKAASTLSGTLEADADTYACINDCWKVALKNAVLRTGDGVPLTTKALSLEAVPAKDAPSSALQASAGINGPRPWECRSGDFSRAPTYGCARNRRKRVQASGALLLAVLAAAAALEARHRVQRKRGVRRRRRPLRGRGCHESPPTDLNVQLIGGPCAPRFTPRSYQPQLQENDEDYPPLEELQLRYGRSAFGVRMDELEDTPWRRPGVDLSDFFNYGFTEGTWRAYLLAQLRLRYDKEK</sequence>
<keyword evidence="4" id="KW-0539">Nucleus</keyword>
<dbReference type="Proteomes" id="UP000664859">
    <property type="component" value="Unassembled WGS sequence"/>
</dbReference>
<evidence type="ECO:0000256" key="1">
    <source>
        <dbReference type="ARBA" id="ARBA00004123"/>
    </source>
</evidence>
<dbReference type="GO" id="GO:0006397">
    <property type="term" value="P:mRNA processing"/>
    <property type="evidence" value="ECO:0007669"/>
    <property type="project" value="UniProtKB-KW"/>
</dbReference>
<evidence type="ECO:0000259" key="6">
    <source>
        <dbReference type="Pfam" id="PF05182"/>
    </source>
</evidence>
<dbReference type="InterPro" id="IPR051187">
    <property type="entry name" value="Pre-mRNA_3'-end_processing_reg"/>
</dbReference>
<proteinExistence type="inferred from homology"/>
<feature type="compositionally biased region" description="Basic residues" evidence="5">
    <location>
        <begin position="155"/>
        <end position="168"/>
    </location>
</feature>
<keyword evidence="3" id="KW-0507">mRNA processing</keyword>
<feature type="domain" description="Pre-mRNA polyadenylation factor Fip1" evidence="6">
    <location>
        <begin position="224"/>
        <end position="265"/>
    </location>
</feature>
<evidence type="ECO:0000313" key="7">
    <source>
        <dbReference type="EMBL" id="KAG5176864.1"/>
    </source>
</evidence>
<dbReference type="GO" id="GO:0005847">
    <property type="term" value="C:mRNA cleavage and polyadenylation specificity factor complex"/>
    <property type="evidence" value="ECO:0007669"/>
    <property type="project" value="TreeGrafter"/>
</dbReference>